<evidence type="ECO:0000256" key="4">
    <source>
        <dbReference type="ARBA" id="ARBA00023163"/>
    </source>
</evidence>
<dbReference type="Pfam" id="PF04542">
    <property type="entry name" value="Sigma70_r2"/>
    <property type="match status" value="1"/>
</dbReference>
<accession>A0A1Q6A3P5</accession>
<dbReference type="InterPro" id="IPR014284">
    <property type="entry name" value="RNA_pol_sigma-70_dom"/>
</dbReference>
<dbReference type="STRING" id="1302689.RG47T_4103"/>
<proteinExistence type="inferred from homology"/>
<evidence type="ECO:0000259" key="6">
    <source>
        <dbReference type="Pfam" id="PF08281"/>
    </source>
</evidence>
<evidence type="ECO:0000256" key="2">
    <source>
        <dbReference type="ARBA" id="ARBA00023015"/>
    </source>
</evidence>
<sequence length="184" mass="21914">MKLLKDDSEAVFEQLYKTYFRQLHAYAFTILKDWDVAEEVVQGLFLQFWENRKWSTAVSLKAYLYKSIYHDCLNYIRRQKVALKYQTFTAYAMKNETDDAAGRLNLSELEKDLDSALDKLPDKCREVFQLSRFEELKYKEIADHLDISVKTVETHIGKALRILKKEMQAYLPLIIMMLFNRFRS</sequence>
<dbReference type="CDD" id="cd06171">
    <property type="entry name" value="Sigma70_r4"/>
    <property type="match status" value="1"/>
</dbReference>
<dbReference type="PANTHER" id="PTHR43133:SF46">
    <property type="entry name" value="RNA POLYMERASE SIGMA-70 FACTOR ECF SUBFAMILY"/>
    <property type="match status" value="1"/>
</dbReference>
<dbReference type="Proteomes" id="UP000186720">
    <property type="component" value="Unassembled WGS sequence"/>
</dbReference>
<evidence type="ECO:0000313" key="7">
    <source>
        <dbReference type="EMBL" id="OKS88631.1"/>
    </source>
</evidence>
<dbReference type="InterPro" id="IPR013249">
    <property type="entry name" value="RNA_pol_sigma70_r4_t2"/>
</dbReference>
<evidence type="ECO:0000313" key="8">
    <source>
        <dbReference type="Proteomes" id="UP000186720"/>
    </source>
</evidence>
<dbReference type="Gene3D" id="1.10.10.10">
    <property type="entry name" value="Winged helix-like DNA-binding domain superfamily/Winged helix DNA-binding domain"/>
    <property type="match status" value="1"/>
</dbReference>
<dbReference type="Gene3D" id="1.10.1740.10">
    <property type="match status" value="1"/>
</dbReference>
<comment type="similarity">
    <text evidence="1">Belongs to the sigma-70 factor family. ECF subfamily.</text>
</comment>
<keyword evidence="2" id="KW-0805">Transcription regulation</keyword>
<dbReference type="NCBIfam" id="TIGR02937">
    <property type="entry name" value="sigma70-ECF"/>
    <property type="match status" value="1"/>
</dbReference>
<dbReference type="Pfam" id="PF08281">
    <property type="entry name" value="Sigma70_r4_2"/>
    <property type="match status" value="1"/>
</dbReference>
<evidence type="ECO:0000256" key="3">
    <source>
        <dbReference type="ARBA" id="ARBA00023082"/>
    </source>
</evidence>
<feature type="domain" description="RNA polymerase sigma factor 70 region 4 type 2" evidence="6">
    <location>
        <begin position="112"/>
        <end position="161"/>
    </location>
</feature>
<dbReference type="InterPro" id="IPR014327">
    <property type="entry name" value="RNA_pol_sigma70_bacteroid"/>
</dbReference>
<dbReference type="SUPFAM" id="SSF88659">
    <property type="entry name" value="Sigma3 and sigma4 domains of RNA polymerase sigma factors"/>
    <property type="match status" value="1"/>
</dbReference>
<protein>
    <recommendedName>
        <fullName evidence="9">RNA polymerase sigma-70 factor</fullName>
    </recommendedName>
</protein>
<keyword evidence="8" id="KW-1185">Reference proteome</keyword>
<dbReference type="NCBIfam" id="TIGR02985">
    <property type="entry name" value="Sig70_bacteroi1"/>
    <property type="match status" value="1"/>
</dbReference>
<name>A0A1Q6A3P5_9SPHI</name>
<dbReference type="InterPro" id="IPR039425">
    <property type="entry name" value="RNA_pol_sigma-70-like"/>
</dbReference>
<dbReference type="InterPro" id="IPR013324">
    <property type="entry name" value="RNA_pol_sigma_r3/r4-like"/>
</dbReference>
<keyword evidence="3" id="KW-0731">Sigma factor</keyword>
<organism evidence="7 8">
    <name type="scientific">Mucilaginibacter polytrichastri</name>
    <dbReference type="NCBI Taxonomy" id="1302689"/>
    <lineage>
        <taxon>Bacteria</taxon>
        <taxon>Pseudomonadati</taxon>
        <taxon>Bacteroidota</taxon>
        <taxon>Sphingobacteriia</taxon>
        <taxon>Sphingobacteriales</taxon>
        <taxon>Sphingobacteriaceae</taxon>
        <taxon>Mucilaginibacter</taxon>
    </lineage>
</organism>
<dbReference type="GO" id="GO:0006352">
    <property type="term" value="P:DNA-templated transcription initiation"/>
    <property type="evidence" value="ECO:0007669"/>
    <property type="project" value="InterPro"/>
</dbReference>
<dbReference type="GO" id="GO:0016987">
    <property type="term" value="F:sigma factor activity"/>
    <property type="evidence" value="ECO:0007669"/>
    <property type="project" value="UniProtKB-KW"/>
</dbReference>
<dbReference type="PANTHER" id="PTHR43133">
    <property type="entry name" value="RNA POLYMERASE ECF-TYPE SIGMA FACTO"/>
    <property type="match status" value="1"/>
</dbReference>
<dbReference type="GO" id="GO:0003677">
    <property type="term" value="F:DNA binding"/>
    <property type="evidence" value="ECO:0007669"/>
    <property type="project" value="InterPro"/>
</dbReference>
<keyword evidence="4" id="KW-0804">Transcription</keyword>
<dbReference type="InterPro" id="IPR013325">
    <property type="entry name" value="RNA_pol_sigma_r2"/>
</dbReference>
<reference evidence="7 8" key="1">
    <citation type="submission" date="2016-11" db="EMBL/GenBank/DDBJ databases">
        <title>Whole Genome Sequencing of Mucilaginibacter polytrichastri RG4-7(T) isolated from the moss sample.</title>
        <authorList>
            <person name="Li Y."/>
        </authorList>
    </citation>
    <scope>NUCLEOTIDE SEQUENCE [LARGE SCALE GENOMIC DNA]</scope>
    <source>
        <strain evidence="7 8">RG4-7</strain>
    </source>
</reference>
<dbReference type="EMBL" id="MPPL01000001">
    <property type="protein sequence ID" value="OKS88631.1"/>
    <property type="molecule type" value="Genomic_DNA"/>
</dbReference>
<dbReference type="InterPro" id="IPR007627">
    <property type="entry name" value="RNA_pol_sigma70_r2"/>
</dbReference>
<feature type="domain" description="RNA polymerase sigma-70 region 2" evidence="5">
    <location>
        <begin position="15"/>
        <end position="80"/>
    </location>
</feature>
<comment type="caution">
    <text evidence="7">The sequence shown here is derived from an EMBL/GenBank/DDBJ whole genome shotgun (WGS) entry which is preliminary data.</text>
</comment>
<dbReference type="InterPro" id="IPR036388">
    <property type="entry name" value="WH-like_DNA-bd_sf"/>
</dbReference>
<gene>
    <name evidence="7" type="ORF">RG47T_4103</name>
</gene>
<dbReference type="SUPFAM" id="SSF88946">
    <property type="entry name" value="Sigma2 domain of RNA polymerase sigma factors"/>
    <property type="match status" value="1"/>
</dbReference>
<dbReference type="AlphaFoldDB" id="A0A1Q6A3P5"/>
<evidence type="ECO:0008006" key="9">
    <source>
        <dbReference type="Google" id="ProtNLM"/>
    </source>
</evidence>
<dbReference type="RefSeq" id="WP_074491186.1">
    <property type="nucleotide sequence ID" value="NZ_FPAM01000025.1"/>
</dbReference>
<evidence type="ECO:0000259" key="5">
    <source>
        <dbReference type="Pfam" id="PF04542"/>
    </source>
</evidence>
<evidence type="ECO:0000256" key="1">
    <source>
        <dbReference type="ARBA" id="ARBA00010641"/>
    </source>
</evidence>
<dbReference type="OrthoDB" id="1100095at2"/>